<dbReference type="Proteomes" id="UP000298493">
    <property type="component" value="Unassembled WGS sequence"/>
</dbReference>
<accession>A0A4Z1PEE8</accession>
<name>A0A4Z1PEE8_9PEZI</name>
<protein>
    <submittedName>
        <fullName evidence="1">Uncharacterized protein</fullName>
    </submittedName>
</protein>
<keyword evidence="2" id="KW-1185">Reference proteome</keyword>
<dbReference type="EMBL" id="SNSC02000006">
    <property type="protein sequence ID" value="TID23616.1"/>
    <property type="molecule type" value="Genomic_DNA"/>
</dbReference>
<evidence type="ECO:0000313" key="1">
    <source>
        <dbReference type="EMBL" id="TID23616.1"/>
    </source>
</evidence>
<evidence type="ECO:0000313" key="2">
    <source>
        <dbReference type="Proteomes" id="UP000298493"/>
    </source>
</evidence>
<organism evidence="1 2">
    <name type="scientific">Venturia nashicola</name>
    <dbReference type="NCBI Taxonomy" id="86259"/>
    <lineage>
        <taxon>Eukaryota</taxon>
        <taxon>Fungi</taxon>
        <taxon>Dikarya</taxon>
        <taxon>Ascomycota</taxon>
        <taxon>Pezizomycotina</taxon>
        <taxon>Dothideomycetes</taxon>
        <taxon>Pleosporomycetidae</taxon>
        <taxon>Venturiales</taxon>
        <taxon>Venturiaceae</taxon>
        <taxon>Venturia</taxon>
    </lineage>
</organism>
<dbReference type="AlphaFoldDB" id="A0A4Z1PEE8"/>
<comment type="caution">
    <text evidence="1">The sequence shown here is derived from an EMBL/GenBank/DDBJ whole genome shotgun (WGS) entry which is preliminary data.</text>
</comment>
<sequence>MSSEPESRGVTQDNLNLPGMGQLFAKLAHEVCHSSMKIPYHLPDHVVEQSQRSVADLTRGIVVPAGRVHGESGICNSCGTWRSAVFPGTS</sequence>
<proteinExistence type="predicted"/>
<reference evidence="1 2" key="1">
    <citation type="submission" date="2019-04" db="EMBL/GenBank/DDBJ databases">
        <title>High contiguity whole genome sequence and gene annotation resource for two Venturia nashicola isolates.</title>
        <authorList>
            <person name="Prokchorchik M."/>
            <person name="Won K."/>
            <person name="Lee Y."/>
            <person name="Choi E.D."/>
            <person name="Segonzac C."/>
            <person name="Sohn K.H."/>
        </authorList>
    </citation>
    <scope>NUCLEOTIDE SEQUENCE [LARGE SCALE GENOMIC DNA]</scope>
    <source>
        <strain evidence="1 2">PRI2</strain>
    </source>
</reference>
<gene>
    <name evidence="1" type="ORF">E6O75_ATG03252</name>
</gene>